<dbReference type="EMBL" id="AP019297">
    <property type="protein sequence ID" value="BBG94367.1"/>
    <property type="molecule type" value="Genomic_DNA"/>
</dbReference>
<feature type="region of interest" description="Disordered" evidence="7">
    <location>
        <begin position="453"/>
        <end position="479"/>
    </location>
</feature>
<keyword evidence="5 6" id="KW-0652">Protein synthesis inhibitor</keyword>
<evidence type="ECO:0000256" key="7">
    <source>
        <dbReference type="SAM" id="MobiDB-lite"/>
    </source>
</evidence>
<accession>A0A4Y1QRE2</accession>
<dbReference type="InterPro" id="IPR001574">
    <property type="entry name" value="Ribosome_inactivat_prot"/>
</dbReference>
<sequence>MRLLCPQFRFLETKIFFNYLSCTATKFIGSRSSTSHFECNYNHKINNNDNELIAKSLEDKQESVDLDPSELPCLYESDFDIEEEHQEINGERRVKEGTGHIRTYQEEGSWQVVVSKPAVSKKIEPQSREGKIPVHIARIQDDDEIEIRMTWLAFQHGLQCITGSSQSPTRLQQAEIVCIASKYNPQKYRDFIESLRQRLTAGRSKSHGIPVLPRREDVPDAQRFLLVDLTNSGNNTIRLAIDVVNAYVVGYAAGGRSYFLKENARENPPPIHTLFSDTTRMPPLDFDGSYTGLSRAAEEAVKRNIARDRARNPAVAGLHPDTSILERIPLGRNELDDAINLLRLAPSQSDQAIGFIVVIQMICEAARFRFIEGLLRNSMKDVYDPIIPGLAIRSLETHWSDLSEEIQRVPANQTQFQKAVVLHNIKNERVEVRSVDSDVVRGVAMLLYDRNQNANPGPSAKKPLLKNLKPHIGKPKNKYNIHNKDRRQERGQICMYEEEGSWQVLVSKSALRVVNRI</sequence>
<evidence type="ECO:0000256" key="2">
    <source>
        <dbReference type="ARBA" id="ARBA00022656"/>
    </source>
</evidence>
<comment type="similarity">
    <text evidence="6">Belongs to the ribosome-inactivating protein family.</text>
</comment>
<dbReference type="PANTHER" id="PTHR33453:SF34">
    <property type="entry name" value="RIBOSOME-INACTIVATING PROTEIN"/>
    <property type="match status" value="1"/>
</dbReference>
<dbReference type="InterPro" id="IPR036041">
    <property type="entry name" value="Ribosome-inact_prot_sf"/>
</dbReference>
<dbReference type="GO" id="GO:0017148">
    <property type="term" value="P:negative regulation of translation"/>
    <property type="evidence" value="ECO:0007669"/>
    <property type="project" value="UniProtKB-KW"/>
</dbReference>
<dbReference type="GO" id="GO:0030598">
    <property type="term" value="F:rRNA N-glycosylase activity"/>
    <property type="evidence" value="ECO:0007669"/>
    <property type="project" value="UniProtKB-EC"/>
</dbReference>
<feature type="compositionally biased region" description="Basic residues" evidence="7">
    <location>
        <begin position="468"/>
        <end position="479"/>
    </location>
</feature>
<dbReference type="PRINTS" id="PR00396">
    <property type="entry name" value="SHIGARICIN"/>
</dbReference>
<dbReference type="InterPro" id="IPR016138">
    <property type="entry name" value="Ribosome_inactivat_prot_sub1"/>
</dbReference>
<dbReference type="AlphaFoldDB" id="A0A4Y1QRE2"/>
<dbReference type="GO" id="GO:0006952">
    <property type="term" value="P:defense response"/>
    <property type="evidence" value="ECO:0007669"/>
    <property type="project" value="UniProtKB-KW"/>
</dbReference>
<evidence type="ECO:0000256" key="1">
    <source>
        <dbReference type="ARBA" id="ARBA00000237"/>
    </source>
</evidence>
<keyword evidence="4 6" id="KW-0611">Plant defense</keyword>
<dbReference type="GO" id="GO:0090729">
    <property type="term" value="F:toxin activity"/>
    <property type="evidence" value="ECO:0007669"/>
    <property type="project" value="UniProtKB-KW"/>
</dbReference>
<dbReference type="Pfam" id="PF00161">
    <property type="entry name" value="RIP"/>
    <property type="match status" value="1"/>
</dbReference>
<reference evidence="8" key="1">
    <citation type="journal article" date="2019" name="Science">
        <title>Mutation of a bHLH transcription factor allowed almond domestication.</title>
        <authorList>
            <person name="Sanchez-Perez R."/>
            <person name="Pavan S."/>
            <person name="Mazzeo R."/>
            <person name="Moldovan C."/>
            <person name="Aiese Cigliano R."/>
            <person name="Del Cueto J."/>
            <person name="Ricciardi F."/>
            <person name="Lotti C."/>
            <person name="Ricciardi L."/>
            <person name="Dicenta F."/>
            <person name="Lopez-Marques R.L."/>
            <person name="Lindberg Moller B."/>
        </authorList>
    </citation>
    <scope>NUCLEOTIDE SEQUENCE</scope>
</reference>
<dbReference type="PANTHER" id="PTHR33453">
    <property type="match status" value="1"/>
</dbReference>
<evidence type="ECO:0000256" key="5">
    <source>
        <dbReference type="ARBA" id="ARBA00023193"/>
    </source>
</evidence>
<dbReference type="InterPro" id="IPR017989">
    <property type="entry name" value="Ribosome_inactivat_1/2"/>
</dbReference>
<keyword evidence="3 6" id="KW-0378">Hydrolase</keyword>
<dbReference type="Gene3D" id="3.40.420.10">
    <property type="entry name" value="Ricin (A subunit), domain 1"/>
    <property type="match status" value="1"/>
</dbReference>
<protein>
    <submittedName>
        <fullName evidence="8">Uncharacterized protein</fullName>
    </submittedName>
</protein>
<gene>
    <name evidence="8" type="ORF">Prudu_002629</name>
</gene>
<organism evidence="8">
    <name type="scientific">Prunus dulcis</name>
    <name type="common">Almond</name>
    <name type="synonym">Amygdalus dulcis</name>
    <dbReference type="NCBI Taxonomy" id="3755"/>
    <lineage>
        <taxon>Eukaryota</taxon>
        <taxon>Viridiplantae</taxon>
        <taxon>Streptophyta</taxon>
        <taxon>Embryophyta</taxon>
        <taxon>Tracheophyta</taxon>
        <taxon>Spermatophyta</taxon>
        <taxon>Magnoliopsida</taxon>
        <taxon>eudicotyledons</taxon>
        <taxon>Gunneridae</taxon>
        <taxon>Pentapetalae</taxon>
        <taxon>rosids</taxon>
        <taxon>fabids</taxon>
        <taxon>Rosales</taxon>
        <taxon>Rosaceae</taxon>
        <taxon>Amygdaloideae</taxon>
        <taxon>Amygdaleae</taxon>
        <taxon>Prunus</taxon>
    </lineage>
</organism>
<evidence type="ECO:0000313" key="8">
    <source>
        <dbReference type="EMBL" id="BBG94367.1"/>
    </source>
</evidence>
<dbReference type="InterPro" id="IPR016139">
    <property type="entry name" value="Ribosome_inactivat_prot_sub2"/>
</dbReference>
<comment type="catalytic activity">
    <reaction evidence="1 6">
        <text>Endohydrolysis of the N-glycosidic bond at one specific adenosine on the 28S rRNA.</text>
        <dbReference type="EC" id="3.2.2.22"/>
    </reaction>
</comment>
<evidence type="ECO:0000256" key="6">
    <source>
        <dbReference type="RuleBase" id="RU004915"/>
    </source>
</evidence>
<dbReference type="PROSITE" id="PS00275">
    <property type="entry name" value="SHIGA_RICIN"/>
    <property type="match status" value="1"/>
</dbReference>
<evidence type="ECO:0000256" key="4">
    <source>
        <dbReference type="ARBA" id="ARBA00022821"/>
    </source>
</evidence>
<dbReference type="Gene3D" id="4.10.470.10">
    <property type="entry name" value="Ricin (A Subunit), domain 2"/>
    <property type="match status" value="1"/>
</dbReference>
<proteinExistence type="inferred from homology"/>
<evidence type="ECO:0000256" key="3">
    <source>
        <dbReference type="ARBA" id="ARBA00022801"/>
    </source>
</evidence>
<name>A0A4Y1QRE2_PRUDU</name>
<dbReference type="InterPro" id="IPR017988">
    <property type="entry name" value="Ribosome_inactivat_prot_CS"/>
</dbReference>
<keyword evidence="2 6" id="KW-0800">Toxin</keyword>
<dbReference type="SUPFAM" id="SSF56371">
    <property type="entry name" value="Ribosome inactivating proteins (RIP)"/>
    <property type="match status" value="1"/>
</dbReference>